<comment type="caution">
    <text evidence="1">The sequence shown here is derived from an EMBL/GenBank/DDBJ whole genome shotgun (WGS) entry which is preliminary data.</text>
</comment>
<evidence type="ECO:0000313" key="1">
    <source>
        <dbReference type="EMBL" id="MEM5537840.1"/>
    </source>
</evidence>
<accession>A0ABU9TVU8</accession>
<protein>
    <submittedName>
        <fullName evidence="1">Uncharacterized protein</fullName>
    </submittedName>
</protein>
<proteinExistence type="predicted"/>
<organism evidence="1 2">
    <name type="scientific">Neptuniibacter pectenicola</name>
    <dbReference type="NCBI Taxonomy" id="1806669"/>
    <lineage>
        <taxon>Bacteria</taxon>
        <taxon>Pseudomonadati</taxon>
        <taxon>Pseudomonadota</taxon>
        <taxon>Gammaproteobacteria</taxon>
        <taxon>Oceanospirillales</taxon>
        <taxon>Oceanospirillaceae</taxon>
        <taxon>Neptuniibacter</taxon>
    </lineage>
</organism>
<keyword evidence="2" id="KW-1185">Reference proteome</keyword>
<gene>
    <name evidence="1" type="ORF">WNY58_15750</name>
</gene>
<dbReference type="RefSeq" id="WP_342855031.1">
    <property type="nucleotide sequence ID" value="NZ_JBBMRA010000020.1"/>
</dbReference>
<evidence type="ECO:0000313" key="2">
    <source>
        <dbReference type="Proteomes" id="UP001449225"/>
    </source>
</evidence>
<reference evidence="1 2" key="1">
    <citation type="submission" date="2024-03" db="EMBL/GenBank/DDBJ databases">
        <title>Community enrichment and isolation of bacterial strains for fucoidan degradation.</title>
        <authorList>
            <person name="Sichert A."/>
        </authorList>
    </citation>
    <scope>NUCLEOTIDE SEQUENCE [LARGE SCALE GENOMIC DNA]</scope>
    <source>
        <strain evidence="1 2">AS76</strain>
    </source>
</reference>
<dbReference type="EMBL" id="JBBMRA010000020">
    <property type="protein sequence ID" value="MEM5537840.1"/>
    <property type="molecule type" value="Genomic_DNA"/>
</dbReference>
<sequence length="266" mass="30051">MELSSFQEKTEIAIDECKGSVKFCSKNALVHLRKAYKLIEFDAEMAVFRAITAEEEAASSIFHMLKNQQYQHANKLNFKEHKYKQGLFPFVQSVILHMSEFNEWNNSPVSSVHLEHCTHNGRKAIQLHLELQELGLCASPTPPLHFSFTDKESGQPITFNETFKKTFQGNEFDSAVKYLKKLAVRRNEILYASSSGLPKVSGNVKEFVDSQKNNVFKLLNLLLLCDPWINEGRSAFVQQALDAFLVLMDKISASNMVQSPSGAANS</sequence>
<dbReference type="Proteomes" id="UP001449225">
    <property type="component" value="Unassembled WGS sequence"/>
</dbReference>
<name>A0ABU9TVU8_9GAMM</name>